<gene>
    <name evidence="2" type="ORF">IFM46972_11575</name>
</gene>
<evidence type="ECO:0000313" key="2">
    <source>
        <dbReference type="EMBL" id="GFF60384.1"/>
    </source>
</evidence>
<dbReference type="EMBL" id="BLKC01000301">
    <property type="protein sequence ID" value="GFF60384.1"/>
    <property type="molecule type" value="Genomic_DNA"/>
</dbReference>
<dbReference type="AlphaFoldDB" id="A0A8H3SHC3"/>
<evidence type="ECO:0000256" key="1">
    <source>
        <dbReference type="SAM" id="Phobius"/>
    </source>
</evidence>
<comment type="caution">
    <text evidence="2">The sequence shown here is derived from an EMBL/GenBank/DDBJ whole genome shotgun (WGS) entry which is preliminary data.</text>
</comment>
<keyword evidence="1" id="KW-1133">Transmembrane helix</keyword>
<evidence type="ECO:0000313" key="3">
    <source>
        <dbReference type="Proteomes" id="UP000465221"/>
    </source>
</evidence>
<reference evidence="2 3" key="1">
    <citation type="submission" date="2020-01" db="EMBL/GenBank/DDBJ databases">
        <title>Draft genome sequence of Aspergillus udagawae IFM 46972.</title>
        <authorList>
            <person name="Takahashi H."/>
            <person name="Yaguchi T."/>
        </authorList>
    </citation>
    <scope>NUCLEOTIDE SEQUENCE [LARGE SCALE GENOMIC DNA]</scope>
    <source>
        <strain evidence="2 3">IFM 46972</strain>
    </source>
</reference>
<accession>A0A8H3SHC3</accession>
<dbReference type="Proteomes" id="UP000465221">
    <property type="component" value="Unassembled WGS sequence"/>
</dbReference>
<protein>
    <submittedName>
        <fullName evidence="2">Uncharacterized protein</fullName>
    </submittedName>
</protein>
<keyword evidence="1" id="KW-0812">Transmembrane</keyword>
<feature type="transmembrane region" description="Helical" evidence="1">
    <location>
        <begin position="48"/>
        <end position="72"/>
    </location>
</feature>
<keyword evidence="1" id="KW-0472">Membrane</keyword>
<organism evidence="2 3">
    <name type="scientific">Aspergillus udagawae</name>
    <dbReference type="NCBI Taxonomy" id="91492"/>
    <lineage>
        <taxon>Eukaryota</taxon>
        <taxon>Fungi</taxon>
        <taxon>Dikarya</taxon>
        <taxon>Ascomycota</taxon>
        <taxon>Pezizomycotina</taxon>
        <taxon>Eurotiomycetes</taxon>
        <taxon>Eurotiomycetidae</taxon>
        <taxon>Eurotiales</taxon>
        <taxon>Aspergillaceae</taxon>
        <taxon>Aspergillus</taxon>
        <taxon>Aspergillus subgen. Fumigati</taxon>
    </lineage>
</organism>
<name>A0A8H3SHC3_9EURO</name>
<sequence>MVQEQDEHYTHLYQEFNHTVDLYAWCNEFHYNYLKYEKSRYTFTQISFIWLSCNNNSCVIIIIITCISWWYYYGFNR</sequence>
<proteinExistence type="predicted"/>